<gene>
    <name evidence="1" type="ORF">F511_35273</name>
</gene>
<sequence length="119" mass="13103">MLCRSNFESVLVMKHDGMAKMFKCLEDTGLCGPRKMALTKDVFTEVFGLPTEGLKTFMDIPKESVVEMRSLFSSSDEPFREPNKKNGVGPVIRAFHKCISSHLGTDPACTPAATECANL</sequence>
<proteinExistence type="predicted"/>
<evidence type="ECO:0000313" key="2">
    <source>
        <dbReference type="Proteomes" id="UP000250235"/>
    </source>
</evidence>
<protein>
    <submittedName>
        <fullName evidence="1">Pkinase-domain-containing protein</fullName>
    </submittedName>
</protein>
<name>A0A2Z7CFN6_9LAMI</name>
<dbReference type="AlphaFoldDB" id="A0A2Z7CFN6"/>
<dbReference type="EMBL" id="KQ995777">
    <property type="protein sequence ID" value="KZV45830.1"/>
    <property type="molecule type" value="Genomic_DNA"/>
</dbReference>
<keyword evidence="2" id="KW-1185">Reference proteome</keyword>
<organism evidence="1 2">
    <name type="scientific">Dorcoceras hygrometricum</name>
    <dbReference type="NCBI Taxonomy" id="472368"/>
    <lineage>
        <taxon>Eukaryota</taxon>
        <taxon>Viridiplantae</taxon>
        <taxon>Streptophyta</taxon>
        <taxon>Embryophyta</taxon>
        <taxon>Tracheophyta</taxon>
        <taxon>Spermatophyta</taxon>
        <taxon>Magnoliopsida</taxon>
        <taxon>eudicotyledons</taxon>
        <taxon>Gunneridae</taxon>
        <taxon>Pentapetalae</taxon>
        <taxon>asterids</taxon>
        <taxon>lamiids</taxon>
        <taxon>Lamiales</taxon>
        <taxon>Gesneriaceae</taxon>
        <taxon>Didymocarpoideae</taxon>
        <taxon>Trichosporeae</taxon>
        <taxon>Loxocarpinae</taxon>
        <taxon>Dorcoceras</taxon>
    </lineage>
</organism>
<dbReference type="OrthoDB" id="1751168at2759"/>
<dbReference type="Proteomes" id="UP000250235">
    <property type="component" value="Unassembled WGS sequence"/>
</dbReference>
<accession>A0A2Z7CFN6</accession>
<keyword evidence="1" id="KW-0418">Kinase</keyword>
<reference evidence="1 2" key="1">
    <citation type="journal article" date="2015" name="Proc. Natl. Acad. Sci. U.S.A.">
        <title>The resurrection genome of Boea hygrometrica: A blueprint for survival of dehydration.</title>
        <authorList>
            <person name="Xiao L."/>
            <person name="Yang G."/>
            <person name="Zhang L."/>
            <person name="Yang X."/>
            <person name="Zhao S."/>
            <person name="Ji Z."/>
            <person name="Zhou Q."/>
            <person name="Hu M."/>
            <person name="Wang Y."/>
            <person name="Chen M."/>
            <person name="Xu Y."/>
            <person name="Jin H."/>
            <person name="Xiao X."/>
            <person name="Hu G."/>
            <person name="Bao F."/>
            <person name="Hu Y."/>
            <person name="Wan P."/>
            <person name="Li L."/>
            <person name="Deng X."/>
            <person name="Kuang T."/>
            <person name="Xiang C."/>
            <person name="Zhu J.K."/>
            <person name="Oliver M.J."/>
            <person name="He Y."/>
        </authorList>
    </citation>
    <scope>NUCLEOTIDE SEQUENCE [LARGE SCALE GENOMIC DNA]</scope>
    <source>
        <strain evidence="2">cv. XS01</strain>
    </source>
</reference>
<keyword evidence="1" id="KW-0808">Transferase</keyword>
<dbReference type="GO" id="GO:0016301">
    <property type="term" value="F:kinase activity"/>
    <property type="evidence" value="ECO:0007669"/>
    <property type="project" value="UniProtKB-KW"/>
</dbReference>
<evidence type="ECO:0000313" key="1">
    <source>
        <dbReference type="EMBL" id="KZV45830.1"/>
    </source>
</evidence>